<protein>
    <recommendedName>
        <fullName evidence="5">Single-stranded DNA-binding protein</fullName>
    </recommendedName>
</protein>
<dbReference type="EMBL" id="CP116766">
    <property type="protein sequence ID" value="WCL71574.1"/>
    <property type="molecule type" value="Genomic_DNA"/>
</dbReference>
<evidence type="ECO:0000313" key="2">
    <source>
        <dbReference type="EMBL" id="WCL71574.1"/>
    </source>
</evidence>
<gene>
    <name evidence="1" type="ORF">L4H06_08800</name>
    <name evidence="2" type="ORF">PJU73_00130</name>
</gene>
<dbReference type="Proteomes" id="UP001221268">
    <property type="component" value="Chromosome"/>
</dbReference>
<accession>A0AAW5ALB9</accession>
<evidence type="ECO:0000313" key="1">
    <source>
        <dbReference type="EMBL" id="MCF7530321.1"/>
    </source>
</evidence>
<evidence type="ECO:0000313" key="3">
    <source>
        <dbReference type="Proteomes" id="UP001201397"/>
    </source>
</evidence>
<dbReference type="EMBL" id="JAKKDL010000013">
    <property type="protein sequence ID" value="MCF7530321.1"/>
    <property type="molecule type" value="Genomic_DNA"/>
</dbReference>
<evidence type="ECO:0000313" key="4">
    <source>
        <dbReference type="Proteomes" id="UP001221268"/>
    </source>
</evidence>
<reference evidence="2 4" key="2">
    <citation type="submission" date="2023-01" db="EMBL/GenBank/DDBJ databases">
        <authorList>
            <person name="Yang C."/>
        </authorList>
    </citation>
    <scope>NUCLEOTIDE SEQUENCE [LARGE SCALE GENOMIC DNA]</scope>
    <source>
        <strain evidence="2 4">ZJ106</strain>
    </source>
</reference>
<dbReference type="AlphaFoldDB" id="A0AAW5ALB9"/>
<reference evidence="1" key="1">
    <citation type="submission" date="2022-01" db="EMBL/GenBank/DDBJ databases">
        <title>Neisseria sp. ZJ104.</title>
        <authorList>
            <person name="Yang C."/>
        </authorList>
    </citation>
    <scope>NUCLEOTIDE SEQUENCE</scope>
    <source>
        <strain evidence="1">ZJ104</strain>
    </source>
</reference>
<sequence>MIDGIISGKLLLRPKMMRTSRGSPYLIAKMRAFAYPVGTLPTKHLNADLIVFDKTLIQQMAACSAGEVLTVCGIITPTEETEFGIRQTVLKVTVKSLINGYLRKQQQGNGGLFKLIDRATGRK</sequence>
<keyword evidence="4" id="KW-1185">Reference proteome</keyword>
<dbReference type="Proteomes" id="UP001201397">
    <property type="component" value="Unassembled WGS sequence"/>
</dbReference>
<organism evidence="1 3">
    <name type="scientific">Neisseria lisongii</name>
    <dbReference type="NCBI Taxonomy" id="2912188"/>
    <lineage>
        <taxon>Bacteria</taxon>
        <taxon>Pseudomonadati</taxon>
        <taxon>Pseudomonadota</taxon>
        <taxon>Betaproteobacteria</taxon>
        <taxon>Neisseriales</taxon>
        <taxon>Neisseriaceae</taxon>
        <taxon>Neisseria</taxon>
    </lineage>
</organism>
<dbReference type="RefSeq" id="WP_237090306.1">
    <property type="nucleotide sequence ID" value="NZ_CP116766.1"/>
</dbReference>
<proteinExistence type="predicted"/>
<name>A0AAW5ALB9_9NEIS</name>
<evidence type="ECO:0008006" key="5">
    <source>
        <dbReference type="Google" id="ProtNLM"/>
    </source>
</evidence>